<sequence>MRQWTQPAVYSPSLSTLEYVGGEASERRAEDTPSPSQDDTSLLRSEKGYQLPWRWAGPLKVFALIFAVIFVAWAAQHFIEVALYSDDFKIEFRRYDTHGKCNGTGPFSHQIGHDDYLHNTTCKTWISSQDIPFTTLFYSPVDDSGFMKKVQWLPNGFVGLVGLINGTRETGFWRWQGCTITVYAEKRCHGQSVTLDGVADLGKCITLKEGWQGRSVQVACPMQRIPVAEVILGFFGLIDDGS</sequence>
<comment type="caution">
    <text evidence="3">The sequence shown here is derived from an EMBL/GenBank/DDBJ whole genome shotgun (WGS) entry which is preliminary data.</text>
</comment>
<keyword evidence="2" id="KW-0472">Membrane</keyword>
<dbReference type="EMBL" id="JAUTXT010000008">
    <property type="protein sequence ID" value="KAK3676959.1"/>
    <property type="molecule type" value="Genomic_DNA"/>
</dbReference>
<gene>
    <name evidence="3" type="ORF">LTR78_003164</name>
</gene>
<feature type="region of interest" description="Disordered" evidence="1">
    <location>
        <begin position="22"/>
        <end position="42"/>
    </location>
</feature>
<feature type="compositionally biased region" description="Polar residues" evidence="1">
    <location>
        <begin position="33"/>
        <end position="42"/>
    </location>
</feature>
<keyword evidence="4" id="KW-1185">Reference proteome</keyword>
<proteinExistence type="predicted"/>
<evidence type="ECO:0000313" key="4">
    <source>
        <dbReference type="Proteomes" id="UP001274830"/>
    </source>
</evidence>
<reference evidence="3" key="1">
    <citation type="submission" date="2023-07" db="EMBL/GenBank/DDBJ databases">
        <title>Black Yeasts Isolated from many extreme environments.</title>
        <authorList>
            <person name="Coleine C."/>
            <person name="Stajich J.E."/>
            <person name="Selbmann L."/>
        </authorList>
    </citation>
    <scope>NUCLEOTIDE SEQUENCE</scope>
    <source>
        <strain evidence="3">CCFEE 5485</strain>
    </source>
</reference>
<dbReference type="Proteomes" id="UP001274830">
    <property type="component" value="Unassembled WGS sequence"/>
</dbReference>
<protein>
    <submittedName>
        <fullName evidence="3">Uncharacterized protein</fullName>
    </submittedName>
</protein>
<keyword evidence="2" id="KW-1133">Transmembrane helix</keyword>
<organism evidence="3 4">
    <name type="scientific">Recurvomyces mirabilis</name>
    <dbReference type="NCBI Taxonomy" id="574656"/>
    <lineage>
        <taxon>Eukaryota</taxon>
        <taxon>Fungi</taxon>
        <taxon>Dikarya</taxon>
        <taxon>Ascomycota</taxon>
        <taxon>Pezizomycotina</taxon>
        <taxon>Dothideomycetes</taxon>
        <taxon>Dothideomycetidae</taxon>
        <taxon>Mycosphaerellales</taxon>
        <taxon>Teratosphaeriaceae</taxon>
        <taxon>Recurvomyces</taxon>
    </lineage>
</organism>
<evidence type="ECO:0000256" key="1">
    <source>
        <dbReference type="SAM" id="MobiDB-lite"/>
    </source>
</evidence>
<evidence type="ECO:0000256" key="2">
    <source>
        <dbReference type="SAM" id="Phobius"/>
    </source>
</evidence>
<feature type="transmembrane region" description="Helical" evidence="2">
    <location>
        <begin position="61"/>
        <end position="84"/>
    </location>
</feature>
<keyword evidence="2" id="KW-0812">Transmembrane</keyword>
<evidence type="ECO:0000313" key="3">
    <source>
        <dbReference type="EMBL" id="KAK3676959.1"/>
    </source>
</evidence>
<name>A0AAE0WS15_9PEZI</name>
<dbReference type="AlphaFoldDB" id="A0AAE0WS15"/>
<accession>A0AAE0WS15</accession>